<name>A0A1A9BCA1_9ACTN</name>
<keyword evidence="3" id="KW-1185">Reference proteome</keyword>
<organism evidence="2 3">
    <name type="scientific">Micromonospora sediminicola</name>
    <dbReference type="NCBI Taxonomy" id="946078"/>
    <lineage>
        <taxon>Bacteria</taxon>
        <taxon>Bacillati</taxon>
        <taxon>Actinomycetota</taxon>
        <taxon>Actinomycetes</taxon>
        <taxon>Micromonosporales</taxon>
        <taxon>Micromonosporaceae</taxon>
        <taxon>Micromonospora</taxon>
    </lineage>
</organism>
<evidence type="ECO:0000313" key="2">
    <source>
        <dbReference type="EMBL" id="SBT67120.1"/>
    </source>
</evidence>
<feature type="transmembrane region" description="Helical" evidence="1">
    <location>
        <begin position="57"/>
        <end position="82"/>
    </location>
</feature>
<dbReference type="EMBL" id="FLRH01000003">
    <property type="protein sequence ID" value="SBT67120.1"/>
    <property type="molecule type" value="Genomic_DNA"/>
</dbReference>
<keyword evidence="1" id="KW-0472">Membrane</keyword>
<evidence type="ECO:0000313" key="3">
    <source>
        <dbReference type="Proteomes" id="UP000199558"/>
    </source>
</evidence>
<protein>
    <submittedName>
        <fullName evidence="2">Uncharacterized protein</fullName>
    </submittedName>
</protein>
<gene>
    <name evidence="2" type="ORF">GA0070622_4172</name>
</gene>
<sequence>MFAQTLLTKLAEELLKLLVEWLAPKVLRSVPHLAPPDCPRCGGYGVARWAPRWATTVFVLSVLTFAWGFTATVLSLPVVVLVAAVGVRTAWHGDLVAALPGLLAPLGLAGSGAVTVAGAAGMAWYHSFPPRLCRRCHGRWPRRDRAEYLRMVRSVVFACRCGQRLRAPGTAAGVRVRCPRCGTERLAPTVG</sequence>
<dbReference type="AlphaFoldDB" id="A0A1A9BCA1"/>
<accession>A0A1A9BCA1</accession>
<feature type="transmembrane region" description="Helical" evidence="1">
    <location>
        <begin position="102"/>
        <end position="125"/>
    </location>
</feature>
<dbReference type="Proteomes" id="UP000199558">
    <property type="component" value="Unassembled WGS sequence"/>
</dbReference>
<reference evidence="3" key="1">
    <citation type="submission" date="2016-06" db="EMBL/GenBank/DDBJ databases">
        <authorList>
            <person name="Varghese N."/>
            <person name="Submissions Spin"/>
        </authorList>
    </citation>
    <scope>NUCLEOTIDE SEQUENCE [LARGE SCALE GENOMIC DNA]</scope>
    <source>
        <strain evidence="3">DSM 45794</strain>
    </source>
</reference>
<proteinExistence type="predicted"/>
<keyword evidence="1" id="KW-0812">Transmembrane</keyword>
<dbReference type="RefSeq" id="WP_091576340.1">
    <property type="nucleotide sequence ID" value="NZ_FLRH01000003.1"/>
</dbReference>
<dbReference type="OrthoDB" id="3380233at2"/>
<evidence type="ECO:0000256" key="1">
    <source>
        <dbReference type="SAM" id="Phobius"/>
    </source>
</evidence>
<keyword evidence="1" id="KW-1133">Transmembrane helix</keyword>
<dbReference type="STRING" id="946078.GA0070622_4172"/>